<dbReference type="RefSeq" id="WP_002685794.1">
    <property type="nucleotide sequence ID" value="NZ_CM001795.1"/>
</dbReference>
<dbReference type="Gene3D" id="3.40.50.300">
    <property type="entry name" value="P-loop containing nucleotide triphosphate hydrolases"/>
    <property type="match status" value="2"/>
</dbReference>
<dbReference type="SUPFAM" id="SSF52540">
    <property type="entry name" value="P-loop containing nucleoside triphosphate hydrolases"/>
    <property type="match status" value="2"/>
</dbReference>
<dbReference type="SMART" id="SM00382">
    <property type="entry name" value="AAA"/>
    <property type="match status" value="1"/>
</dbReference>
<accession>A0A0E2E1S8</accession>
<dbReference type="CDD" id="cd03216">
    <property type="entry name" value="ABC_Carb_Monos_I"/>
    <property type="match status" value="1"/>
</dbReference>
<keyword evidence="2" id="KW-0067">ATP-binding</keyword>
<dbReference type="Proteomes" id="UP000011705">
    <property type="component" value="Chromosome"/>
</dbReference>
<dbReference type="PANTHER" id="PTHR43790:SF4">
    <property type="entry name" value="GUANOSINE IMPORT ATP-BINDING PROTEIN NUPO"/>
    <property type="match status" value="1"/>
</dbReference>
<reference evidence="4" key="1">
    <citation type="submission" date="2012-01" db="EMBL/GenBank/DDBJ databases">
        <title>The Genome Sequence of Treponema denticola H-22.</title>
        <authorList>
            <consortium name="The Broad Institute Genome Sequencing Platform"/>
            <person name="Earl A."/>
            <person name="Ward D."/>
            <person name="Feldgarden M."/>
            <person name="Gevers D."/>
            <person name="Blanton J.M."/>
            <person name="Fenno C.J."/>
            <person name="Baranova O.V."/>
            <person name="Mathney J."/>
            <person name="Dewhirst F.E."/>
            <person name="Izard J."/>
            <person name="Young S.K."/>
            <person name="Zeng Q."/>
            <person name="Gargeya S."/>
            <person name="Fitzgerald M."/>
            <person name="Haas B."/>
            <person name="Abouelleil A."/>
            <person name="Alvarado L."/>
            <person name="Arachchi H.M."/>
            <person name="Berlin A."/>
            <person name="Chapman S.B."/>
            <person name="Gearin G."/>
            <person name="Goldberg J."/>
            <person name="Griggs A."/>
            <person name="Gujja S."/>
            <person name="Hansen M."/>
            <person name="Heiman D."/>
            <person name="Howarth C."/>
            <person name="Larimer J."/>
            <person name="Lui A."/>
            <person name="MacDonald P.J.P."/>
            <person name="McCowen C."/>
            <person name="Montmayeur A."/>
            <person name="Murphy C."/>
            <person name="Neiman D."/>
            <person name="Pearson M."/>
            <person name="Priest M."/>
            <person name="Roberts A."/>
            <person name="Saif S."/>
            <person name="Shea T."/>
            <person name="Sisk P."/>
            <person name="Stolte C."/>
            <person name="Sykes S."/>
            <person name="Wortman J."/>
            <person name="Nusbaum C."/>
            <person name="Birren B."/>
        </authorList>
    </citation>
    <scope>NUCLEOTIDE SEQUENCE [LARGE SCALE GENOMIC DNA]</scope>
    <source>
        <strain evidence="4">H-22</strain>
    </source>
</reference>
<dbReference type="GO" id="GO:0016887">
    <property type="term" value="F:ATP hydrolysis activity"/>
    <property type="evidence" value="ECO:0007669"/>
    <property type="project" value="InterPro"/>
</dbReference>
<dbReference type="EMBL" id="AGDV01000021">
    <property type="protein sequence ID" value="EMB30643.1"/>
    <property type="molecule type" value="Genomic_DNA"/>
</dbReference>
<dbReference type="InterPro" id="IPR003593">
    <property type="entry name" value="AAA+_ATPase"/>
</dbReference>
<evidence type="ECO:0000256" key="2">
    <source>
        <dbReference type="ARBA" id="ARBA00022840"/>
    </source>
</evidence>
<dbReference type="PANTHER" id="PTHR43790">
    <property type="entry name" value="CARBOHYDRATE TRANSPORT ATP-BINDING PROTEIN MG119-RELATED"/>
    <property type="match status" value="1"/>
</dbReference>
<protein>
    <recommendedName>
        <fullName evidence="3">ABC transporter domain-containing protein</fullName>
    </recommendedName>
</protein>
<feature type="domain" description="ABC transporter" evidence="3">
    <location>
        <begin position="6"/>
        <end position="253"/>
    </location>
</feature>
<keyword evidence="1" id="KW-0547">Nucleotide-binding</keyword>
<dbReference type="PATRIC" id="fig|999432.5.peg.2420"/>
<proteinExistence type="predicted"/>
<dbReference type="InterPro" id="IPR017871">
    <property type="entry name" value="ABC_transporter-like_CS"/>
</dbReference>
<evidence type="ECO:0000313" key="4">
    <source>
        <dbReference type="EMBL" id="EMB30643.1"/>
    </source>
</evidence>
<dbReference type="InterPro" id="IPR050107">
    <property type="entry name" value="ABC_carbohydrate_import_ATPase"/>
</dbReference>
<dbReference type="PROSITE" id="PS50893">
    <property type="entry name" value="ABC_TRANSPORTER_2"/>
    <property type="match status" value="1"/>
</dbReference>
<dbReference type="PROSITE" id="PS00211">
    <property type="entry name" value="ABC_TRANSPORTER_1"/>
    <property type="match status" value="1"/>
</dbReference>
<dbReference type="InterPro" id="IPR027417">
    <property type="entry name" value="P-loop_NTPase"/>
</dbReference>
<evidence type="ECO:0000259" key="3">
    <source>
        <dbReference type="PROSITE" id="PS50893"/>
    </source>
</evidence>
<name>A0A0E2E1S8_TREDN</name>
<evidence type="ECO:0000256" key="1">
    <source>
        <dbReference type="ARBA" id="ARBA00022741"/>
    </source>
</evidence>
<comment type="caution">
    <text evidence="4">The sequence shown here is derived from an EMBL/GenBank/DDBJ whole genome shotgun (WGS) entry which is preliminary data.</text>
</comment>
<dbReference type="Pfam" id="PF00005">
    <property type="entry name" value="ABC_tran"/>
    <property type="match status" value="2"/>
</dbReference>
<gene>
    <name evidence="4" type="ORF">HMPREF9726_02328</name>
</gene>
<dbReference type="InterPro" id="IPR003439">
    <property type="entry name" value="ABC_transporter-like_ATP-bd"/>
</dbReference>
<sequence length="514" mass="57103">MKKTAAELSGIYKIYETENNQTGEVYKNAALTNVNIEFYTSEIHALLGENGAGKSTLVNIFSGLLSPTKGSIKIANKVFNFNSPNDALNAGVAIVHQRPRLAANASVFENIMIGTKHGGFLSLINLHSEKQKIETLKSKWNLDLDLNAKIKNLSADKRFYTAMFSALYTNPQFLILDEPASIFTDKERQTFFSVLKKTCAEEKIGVILITHKVEEALNFADRISVLKSGKMQGSFLTEDLGTDDEAELFIKKQIFSGDKFLKSEKEKPHDKNTEEKKSDSGCSFEFCISFNSGFGSEIKNFQVKAERGKITGLVGFPNSGIEYLEDILSGMAMGKKTGMSNRYHTGSIAIENPETEKKVFSCEKITPSLLLKNKIGFIPSDRNLRGADVNLSIEEVLNCYRFKNNFFDKKNSDEFILSLLKAENIAADKNRLAGTLSGGQLQRLILARCLAENPEIIIAAEPAWGLDLLSTELLMNKFRALAAQGRTIIILTKEFDTASYKNAFDAVYFLGKEN</sequence>
<organism evidence="4">
    <name type="scientific">Treponema denticola H-22</name>
    <dbReference type="NCBI Taxonomy" id="999432"/>
    <lineage>
        <taxon>Bacteria</taxon>
        <taxon>Pseudomonadati</taxon>
        <taxon>Spirochaetota</taxon>
        <taxon>Spirochaetia</taxon>
        <taxon>Spirochaetales</taxon>
        <taxon>Treponemataceae</taxon>
        <taxon>Treponema</taxon>
    </lineage>
</organism>
<dbReference type="AlphaFoldDB" id="A0A0E2E1S8"/>
<dbReference type="HOGENOM" id="CLU_000604_92_0_12"/>
<dbReference type="GO" id="GO:0005524">
    <property type="term" value="F:ATP binding"/>
    <property type="evidence" value="ECO:0007669"/>
    <property type="project" value="UniProtKB-KW"/>
</dbReference>